<protein>
    <recommendedName>
        <fullName evidence="1">ChrR-like cupin domain-containing protein</fullName>
    </recommendedName>
</protein>
<dbReference type="Proteomes" id="UP000663856">
    <property type="component" value="Unassembled WGS sequence"/>
</dbReference>
<name>A0A816ZGY8_9BILA</name>
<proteinExistence type="predicted"/>
<dbReference type="AlphaFoldDB" id="A0A816ZGY8"/>
<keyword evidence="5" id="KW-1185">Reference proteome</keyword>
<evidence type="ECO:0000313" key="2">
    <source>
        <dbReference type="EMBL" id="CAF2212133.1"/>
    </source>
</evidence>
<dbReference type="InterPro" id="IPR025979">
    <property type="entry name" value="ChrR-like_cupin_dom"/>
</dbReference>
<comment type="caution">
    <text evidence="2">The sequence shown here is derived from an EMBL/GenBank/DDBJ whole genome shotgun (WGS) entry which is preliminary data.</text>
</comment>
<reference evidence="2" key="1">
    <citation type="submission" date="2021-02" db="EMBL/GenBank/DDBJ databases">
        <authorList>
            <person name="Nowell W R."/>
        </authorList>
    </citation>
    <scope>NUCLEOTIDE SEQUENCE</scope>
</reference>
<dbReference type="Pfam" id="PF12973">
    <property type="entry name" value="Cupin_7"/>
    <property type="match status" value="1"/>
</dbReference>
<sequence>MQICSDLSVPHVIDSNLIPFVDSPKKGVQRRMLDRTGDEVARATTIVKFDPFVKFPRHNHEGGEEFVMLEGRLFDDLSGEHNPLTYCRHGMGTLHEPWTTEEGAILLVKLRQMNDLTEAPITMIDTETSNDWKKDLDTKRERLDLFSNTKTGECVWMEKLEAGFQSDNWVVGQGGEEIFVLKGDMSFENMDGTDDENNKNNCTKGFWIRRPTDWAGRKFKVTSENGCQLFMKTGHLAMELNDLPTIF</sequence>
<dbReference type="EMBL" id="CAJOBG010001173">
    <property type="protein sequence ID" value="CAF3902415.1"/>
    <property type="molecule type" value="Genomic_DNA"/>
</dbReference>
<dbReference type="Proteomes" id="UP000663866">
    <property type="component" value="Unassembled WGS sequence"/>
</dbReference>
<dbReference type="InterPro" id="IPR011051">
    <property type="entry name" value="RmlC_Cupin_sf"/>
</dbReference>
<accession>A0A816ZGY8</accession>
<dbReference type="EMBL" id="CAJNRF010016809">
    <property type="protein sequence ID" value="CAF2212133.1"/>
    <property type="molecule type" value="Genomic_DNA"/>
</dbReference>
<evidence type="ECO:0000313" key="4">
    <source>
        <dbReference type="Proteomes" id="UP000663856"/>
    </source>
</evidence>
<dbReference type="InterPro" id="IPR014710">
    <property type="entry name" value="RmlC-like_jellyroll"/>
</dbReference>
<evidence type="ECO:0000259" key="1">
    <source>
        <dbReference type="Pfam" id="PF12973"/>
    </source>
</evidence>
<evidence type="ECO:0000313" key="5">
    <source>
        <dbReference type="Proteomes" id="UP000663866"/>
    </source>
</evidence>
<dbReference type="SUPFAM" id="SSF51182">
    <property type="entry name" value="RmlC-like cupins"/>
    <property type="match status" value="2"/>
</dbReference>
<gene>
    <name evidence="3" type="ORF">OVN521_LOCUS9583</name>
    <name evidence="2" type="ORF">WKI299_LOCUS35060</name>
</gene>
<evidence type="ECO:0000313" key="3">
    <source>
        <dbReference type="EMBL" id="CAF3902415.1"/>
    </source>
</evidence>
<organism evidence="2 4">
    <name type="scientific">Rotaria magnacalcarata</name>
    <dbReference type="NCBI Taxonomy" id="392030"/>
    <lineage>
        <taxon>Eukaryota</taxon>
        <taxon>Metazoa</taxon>
        <taxon>Spiralia</taxon>
        <taxon>Gnathifera</taxon>
        <taxon>Rotifera</taxon>
        <taxon>Eurotatoria</taxon>
        <taxon>Bdelloidea</taxon>
        <taxon>Philodinida</taxon>
        <taxon>Philodinidae</taxon>
        <taxon>Rotaria</taxon>
    </lineage>
</organism>
<dbReference type="Gene3D" id="2.60.120.10">
    <property type="entry name" value="Jelly Rolls"/>
    <property type="match status" value="1"/>
</dbReference>
<feature type="domain" description="ChrR-like cupin" evidence="1">
    <location>
        <begin position="11"/>
        <end position="113"/>
    </location>
</feature>